<dbReference type="PANTHER" id="PTHR11834">
    <property type="entry name" value="TRANSCRIPTIONAL ENHANCER FACTOR TEF RELATED"/>
    <property type="match status" value="1"/>
</dbReference>
<dbReference type="PRINTS" id="PR00065">
    <property type="entry name" value="TEADOMAIN"/>
</dbReference>
<feature type="compositionally biased region" description="Low complexity" evidence="7">
    <location>
        <begin position="1"/>
        <end position="12"/>
    </location>
</feature>
<dbReference type="GO" id="GO:0005667">
    <property type="term" value="C:transcription regulator complex"/>
    <property type="evidence" value="ECO:0007669"/>
    <property type="project" value="TreeGrafter"/>
</dbReference>
<dbReference type="GO" id="GO:0005634">
    <property type="term" value="C:nucleus"/>
    <property type="evidence" value="ECO:0007669"/>
    <property type="project" value="UniProtKB-SubCell"/>
</dbReference>
<keyword evidence="5" id="KW-0539">Nucleus</keyword>
<evidence type="ECO:0000256" key="6">
    <source>
        <dbReference type="PROSITE-ProRule" id="PRU00505"/>
    </source>
</evidence>
<evidence type="ECO:0000313" key="9">
    <source>
        <dbReference type="EMBL" id="QLQ79772.1"/>
    </source>
</evidence>
<keyword evidence="3" id="KW-0805">Transcription regulation</keyword>
<keyword evidence="10" id="KW-1185">Reference proteome</keyword>
<feature type="compositionally biased region" description="Basic and acidic residues" evidence="7">
    <location>
        <begin position="13"/>
        <end position="24"/>
    </location>
</feature>
<dbReference type="GO" id="GO:0000978">
    <property type="term" value="F:RNA polymerase II cis-regulatory region sequence-specific DNA binding"/>
    <property type="evidence" value="ECO:0007669"/>
    <property type="project" value="TreeGrafter"/>
</dbReference>
<dbReference type="GO" id="GO:0000981">
    <property type="term" value="F:DNA-binding transcription factor activity, RNA polymerase II-specific"/>
    <property type="evidence" value="ECO:0007669"/>
    <property type="project" value="TreeGrafter"/>
</dbReference>
<evidence type="ECO:0000313" key="10">
    <source>
        <dbReference type="Proteomes" id="UP000510647"/>
    </source>
</evidence>
<evidence type="ECO:0000256" key="7">
    <source>
        <dbReference type="SAM" id="MobiDB-lite"/>
    </source>
</evidence>
<protein>
    <recommendedName>
        <fullName evidence="8">TEA domain-containing protein</fullName>
    </recommendedName>
</protein>
<dbReference type="Pfam" id="PF01285">
    <property type="entry name" value="TEA"/>
    <property type="match status" value="1"/>
</dbReference>
<gene>
    <name evidence="9" type="ORF">HG537_0C04210</name>
</gene>
<feature type="DNA-binding region" description="TEA" evidence="6">
    <location>
        <begin position="133"/>
        <end position="207"/>
    </location>
</feature>
<feature type="compositionally biased region" description="Low complexity" evidence="7">
    <location>
        <begin position="485"/>
        <end position="497"/>
    </location>
</feature>
<evidence type="ECO:0000256" key="5">
    <source>
        <dbReference type="ARBA" id="ARBA00023242"/>
    </source>
</evidence>
<dbReference type="PROSITE" id="PS51088">
    <property type="entry name" value="TEA_2"/>
    <property type="match status" value="1"/>
</dbReference>
<comment type="subcellular location">
    <subcellularLocation>
        <location evidence="1">Nucleus</location>
    </subcellularLocation>
</comment>
<evidence type="ECO:0000256" key="3">
    <source>
        <dbReference type="ARBA" id="ARBA00023015"/>
    </source>
</evidence>
<dbReference type="Proteomes" id="UP000510647">
    <property type="component" value="Chromosome 3"/>
</dbReference>
<dbReference type="InterPro" id="IPR000818">
    <property type="entry name" value="TEA/ATTS_dom"/>
</dbReference>
<name>A0A7H9HTT7_9SACH</name>
<comment type="similarity">
    <text evidence="2">Belongs to the TEC1 family.</text>
</comment>
<dbReference type="OrthoDB" id="10006572at2759"/>
<organism evidence="9 10">
    <name type="scientific">Torulaspora globosa</name>
    <dbReference type="NCBI Taxonomy" id="48254"/>
    <lineage>
        <taxon>Eukaryota</taxon>
        <taxon>Fungi</taxon>
        <taxon>Dikarya</taxon>
        <taxon>Ascomycota</taxon>
        <taxon>Saccharomycotina</taxon>
        <taxon>Saccharomycetes</taxon>
        <taxon>Saccharomycetales</taxon>
        <taxon>Saccharomycetaceae</taxon>
        <taxon>Torulaspora</taxon>
    </lineage>
</organism>
<evidence type="ECO:0000256" key="1">
    <source>
        <dbReference type="ARBA" id="ARBA00004123"/>
    </source>
</evidence>
<dbReference type="PANTHER" id="PTHR11834:SF0">
    <property type="entry name" value="PROTEIN SCALLOPED"/>
    <property type="match status" value="1"/>
</dbReference>
<evidence type="ECO:0000259" key="8">
    <source>
        <dbReference type="PROSITE" id="PS51088"/>
    </source>
</evidence>
<feature type="region of interest" description="Disordered" evidence="7">
    <location>
        <begin position="478"/>
        <end position="516"/>
    </location>
</feature>
<dbReference type="EMBL" id="CP059269">
    <property type="protein sequence ID" value="QLQ79772.1"/>
    <property type="molecule type" value="Genomic_DNA"/>
</dbReference>
<reference evidence="9 10" key="1">
    <citation type="submission" date="2020-06" db="EMBL/GenBank/DDBJ databases">
        <title>The yeast mating-type switching endonuclease HO is a domesticated member of an unorthodox homing genetic element family.</title>
        <authorList>
            <person name="Coughlan A.Y."/>
            <person name="Lombardi L."/>
            <person name="Braun-Galleani S."/>
            <person name="Martos A.R."/>
            <person name="Galeote V."/>
            <person name="Bigey F."/>
            <person name="Dequin S."/>
            <person name="Byrne K.P."/>
            <person name="Wolfe K.H."/>
        </authorList>
    </citation>
    <scope>NUCLEOTIDE SEQUENCE [LARGE SCALE GENOMIC DNA]</scope>
    <source>
        <strain evidence="9 10">CBS2947</strain>
    </source>
</reference>
<dbReference type="Gene3D" id="6.10.20.40">
    <property type="entry name" value="TEA/ATTS domain"/>
    <property type="match status" value="1"/>
</dbReference>
<evidence type="ECO:0000256" key="4">
    <source>
        <dbReference type="ARBA" id="ARBA00023163"/>
    </source>
</evidence>
<sequence>MSGVTVSSSSSVVREDSKVEDAELKREGVVNDNGNWNPANTRVFDVYMDNGNSQTSQLLDIFACEDKKRHGEDVELQNSGVGRRPEGLSGDFLEKLKNKRIKLDGPLLTLPIVKKEPSPTVTSSGSLASEHIALGQTDKWPSQMESAFIAALRLIIKNGTSKFKIFDKNYGRNELISLFVQYHTNEIRTKKQISSHIQVWKKSISNKIASNFKINDLDREILKLIEEGAPQTSESVKLFYSTFEEIVSALVKNEKTDQSSSPSDTTQRHPYLTPASSASVNTLYASSHAFTAQPLPAESLQRSSTPATPLEYAKSIYGNLKTYKCVPVKVQEQMTMQPGIKTPLQPVYWQKDFNNPILQSAKDLELQQRQLIENLSYTQSQLKLPPVSPDLYMRNMQHPQQPSLYRPSSRGLTTTTLSHYPLAYHQYQQTMEHVPAGMVLSPHAYHQQPQVYVPISVGPGRSNNCGNFQFARLPINDLQQPRMQASSPSSSSSSASPNDDHIHKERGTNQVNQTKQ</sequence>
<accession>A0A7H9HTT7</accession>
<evidence type="ECO:0000256" key="2">
    <source>
        <dbReference type="ARBA" id="ARBA00008421"/>
    </source>
</evidence>
<dbReference type="SMART" id="SM00426">
    <property type="entry name" value="TEA"/>
    <property type="match status" value="1"/>
</dbReference>
<feature type="domain" description="TEA" evidence="8">
    <location>
        <begin position="133"/>
        <end position="207"/>
    </location>
</feature>
<dbReference type="AlphaFoldDB" id="A0A7H9HTT7"/>
<feature type="compositionally biased region" description="Basic and acidic residues" evidence="7">
    <location>
        <begin position="498"/>
        <end position="507"/>
    </location>
</feature>
<dbReference type="InterPro" id="IPR038096">
    <property type="entry name" value="TEA/ATTS_sf"/>
</dbReference>
<dbReference type="InterPro" id="IPR050937">
    <property type="entry name" value="TEC1_TEAD_TF"/>
</dbReference>
<feature type="region of interest" description="Disordered" evidence="7">
    <location>
        <begin position="1"/>
        <end position="24"/>
    </location>
</feature>
<proteinExistence type="inferred from homology"/>
<keyword evidence="4" id="KW-0804">Transcription</keyword>